<dbReference type="InterPro" id="IPR003661">
    <property type="entry name" value="HisK_dim/P_dom"/>
</dbReference>
<keyword evidence="5" id="KW-0547">Nucleotide-binding</keyword>
<comment type="catalytic activity">
    <reaction evidence="1">
        <text>ATP + protein L-histidine = ADP + protein N-phospho-L-histidine.</text>
        <dbReference type="EC" id="2.7.13.3"/>
    </reaction>
</comment>
<keyword evidence="8" id="KW-0902">Two-component regulatory system</keyword>
<evidence type="ECO:0000256" key="4">
    <source>
        <dbReference type="ARBA" id="ARBA00022679"/>
    </source>
</evidence>
<evidence type="ECO:0000256" key="3">
    <source>
        <dbReference type="ARBA" id="ARBA00022553"/>
    </source>
</evidence>
<keyword evidence="6" id="KW-0418">Kinase</keyword>
<dbReference type="Gene3D" id="1.10.287.130">
    <property type="match status" value="1"/>
</dbReference>
<protein>
    <recommendedName>
        <fullName evidence="2">histidine kinase</fullName>
        <ecNumber evidence="2">2.7.13.3</ecNumber>
    </recommendedName>
</protein>
<sequence>KTEKKPASRKTVKMMQRNTNRLLNLVNQMLDLSKLDAGSMKLELVEGDLIKSLKLIVLSFASLAEQKKIKFSYTFPKEKWTTCFDQDKLEKILNNLLSNAFKYTPEGGEVKCVVKLPDPGKNLVEISIQDTGKGIPTDQLDKIFDRFHQVKESYEPESAGTGIGLSLTKELVNLLHGNIKVESELEKGTIFIVQIPVGKGY</sequence>
<keyword evidence="3" id="KW-0597">Phosphoprotein</keyword>
<feature type="domain" description="Histidine kinase" evidence="9">
    <location>
        <begin position="1"/>
        <end position="199"/>
    </location>
</feature>
<accession>X1EH07</accession>
<dbReference type="InterPro" id="IPR004358">
    <property type="entry name" value="Sig_transdc_His_kin-like_C"/>
</dbReference>
<comment type="caution">
    <text evidence="10">The sequence shown here is derived from an EMBL/GenBank/DDBJ whole genome shotgun (WGS) entry which is preliminary data.</text>
</comment>
<dbReference type="PANTHER" id="PTHR43547:SF2">
    <property type="entry name" value="HYBRID SIGNAL TRANSDUCTION HISTIDINE KINASE C"/>
    <property type="match status" value="1"/>
</dbReference>
<dbReference type="PANTHER" id="PTHR43547">
    <property type="entry name" value="TWO-COMPONENT HISTIDINE KINASE"/>
    <property type="match status" value="1"/>
</dbReference>
<dbReference type="SUPFAM" id="SSF55874">
    <property type="entry name" value="ATPase domain of HSP90 chaperone/DNA topoisomerase II/histidine kinase"/>
    <property type="match status" value="1"/>
</dbReference>
<dbReference type="Pfam" id="PF02518">
    <property type="entry name" value="HATPase_c"/>
    <property type="match status" value="1"/>
</dbReference>
<evidence type="ECO:0000256" key="7">
    <source>
        <dbReference type="ARBA" id="ARBA00022840"/>
    </source>
</evidence>
<dbReference type="GO" id="GO:0005524">
    <property type="term" value="F:ATP binding"/>
    <property type="evidence" value="ECO:0007669"/>
    <property type="project" value="UniProtKB-KW"/>
</dbReference>
<reference evidence="10" key="1">
    <citation type="journal article" date="2014" name="Front. Microbiol.">
        <title>High frequency of phylogenetically diverse reductive dehalogenase-homologous genes in deep subseafloor sedimentary metagenomes.</title>
        <authorList>
            <person name="Kawai M."/>
            <person name="Futagami T."/>
            <person name="Toyoda A."/>
            <person name="Takaki Y."/>
            <person name="Nishi S."/>
            <person name="Hori S."/>
            <person name="Arai W."/>
            <person name="Tsubouchi T."/>
            <person name="Morono Y."/>
            <person name="Uchiyama I."/>
            <person name="Ito T."/>
            <person name="Fujiyama A."/>
            <person name="Inagaki F."/>
            <person name="Takami H."/>
        </authorList>
    </citation>
    <scope>NUCLEOTIDE SEQUENCE</scope>
    <source>
        <strain evidence="10">Expedition CK06-06</strain>
    </source>
</reference>
<dbReference type="PRINTS" id="PR00344">
    <property type="entry name" value="BCTRLSENSOR"/>
</dbReference>
<gene>
    <name evidence="10" type="ORF">S01H4_56824</name>
</gene>
<evidence type="ECO:0000256" key="6">
    <source>
        <dbReference type="ARBA" id="ARBA00022777"/>
    </source>
</evidence>
<evidence type="ECO:0000313" key="10">
    <source>
        <dbReference type="EMBL" id="GAH16414.1"/>
    </source>
</evidence>
<dbReference type="EMBL" id="BART01032974">
    <property type="protein sequence ID" value="GAH16414.1"/>
    <property type="molecule type" value="Genomic_DNA"/>
</dbReference>
<dbReference type="GO" id="GO:0000155">
    <property type="term" value="F:phosphorelay sensor kinase activity"/>
    <property type="evidence" value="ECO:0007669"/>
    <property type="project" value="InterPro"/>
</dbReference>
<evidence type="ECO:0000256" key="2">
    <source>
        <dbReference type="ARBA" id="ARBA00012438"/>
    </source>
</evidence>
<dbReference type="SMART" id="SM00387">
    <property type="entry name" value="HATPase_c"/>
    <property type="match status" value="1"/>
</dbReference>
<dbReference type="PROSITE" id="PS50109">
    <property type="entry name" value="HIS_KIN"/>
    <property type="match status" value="1"/>
</dbReference>
<dbReference type="InterPro" id="IPR036890">
    <property type="entry name" value="HATPase_C_sf"/>
</dbReference>
<dbReference type="CDD" id="cd00082">
    <property type="entry name" value="HisKA"/>
    <property type="match status" value="1"/>
</dbReference>
<evidence type="ECO:0000256" key="5">
    <source>
        <dbReference type="ARBA" id="ARBA00022741"/>
    </source>
</evidence>
<dbReference type="Gene3D" id="3.30.565.10">
    <property type="entry name" value="Histidine kinase-like ATPase, C-terminal domain"/>
    <property type="match status" value="1"/>
</dbReference>
<organism evidence="10">
    <name type="scientific">marine sediment metagenome</name>
    <dbReference type="NCBI Taxonomy" id="412755"/>
    <lineage>
        <taxon>unclassified sequences</taxon>
        <taxon>metagenomes</taxon>
        <taxon>ecological metagenomes</taxon>
    </lineage>
</organism>
<feature type="non-terminal residue" evidence="10">
    <location>
        <position position="1"/>
    </location>
</feature>
<evidence type="ECO:0000256" key="1">
    <source>
        <dbReference type="ARBA" id="ARBA00000085"/>
    </source>
</evidence>
<proteinExistence type="predicted"/>
<keyword evidence="7" id="KW-0067">ATP-binding</keyword>
<dbReference type="AlphaFoldDB" id="X1EH07"/>
<dbReference type="EC" id="2.7.13.3" evidence="2"/>
<keyword evidence="4" id="KW-0808">Transferase</keyword>
<evidence type="ECO:0000256" key="8">
    <source>
        <dbReference type="ARBA" id="ARBA00023012"/>
    </source>
</evidence>
<dbReference type="InterPro" id="IPR005467">
    <property type="entry name" value="His_kinase_dom"/>
</dbReference>
<dbReference type="InterPro" id="IPR003594">
    <property type="entry name" value="HATPase_dom"/>
</dbReference>
<name>X1EH07_9ZZZZ</name>
<dbReference type="FunFam" id="3.30.565.10:FF:000037">
    <property type="entry name" value="Hybrid sensor histidine kinase/response regulator"/>
    <property type="match status" value="1"/>
</dbReference>
<evidence type="ECO:0000259" key="9">
    <source>
        <dbReference type="PROSITE" id="PS50109"/>
    </source>
</evidence>